<keyword evidence="7" id="KW-1185">Reference proteome</keyword>
<dbReference type="InterPro" id="IPR038734">
    <property type="entry name" value="YhaN_AAA"/>
</dbReference>
<dbReference type="InterPro" id="IPR027417">
    <property type="entry name" value="P-loop_NTPase"/>
</dbReference>
<comment type="similarity">
    <text evidence="1">Belongs to the SMC family. SbcC subfamily.</text>
</comment>
<feature type="coiled-coil region" evidence="4">
    <location>
        <begin position="556"/>
        <end position="689"/>
    </location>
</feature>
<evidence type="ECO:0000256" key="3">
    <source>
        <dbReference type="ARBA" id="ARBA00013368"/>
    </source>
</evidence>
<dbReference type="GO" id="GO:0006302">
    <property type="term" value="P:double-strand break repair"/>
    <property type="evidence" value="ECO:0007669"/>
    <property type="project" value="InterPro"/>
</dbReference>
<proteinExistence type="inferred from homology"/>
<dbReference type="AlphaFoldDB" id="A0A6V7RG78"/>
<keyword evidence="4" id="KW-0175">Coiled coil</keyword>
<dbReference type="Gene3D" id="3.40.50.300">
    <property type="entry name" value="P-loop containing nucleotide triphosphate hydrolases"/>
    <property type="match status" value="2"/>
</dbReference>
<feature type="coiled-coil region" evidence="4">
    <location>
        <begin position="229"/>
        <end position="256"/>
    </location>
</feature>
<evidence type="ECO:0000313" key="7">
    <source>
        <dbReference type="Proteomes" id="UP000521032"/>
    </source>
</evidence>
<accession>A0A6V7RG78</accession>
<feature type="coiled-coil region" evidence="4">
    <location>
        <begin position="777"/>
        <end position="811"/>
    </location>
</feature>
<gene>
    <name evidence="6" type="primary">sbcC</name>
    <name evidence="6" type="ORF">JEOSCH030_01095</name>
</gene>
<dbReference type="SUPFAM" id="SSF52540">
    <property type="entry name" value="P-loop containing nucleoside triphosphate hydrolases"/>
    <property type="match status" value="1"/>
</dbReference>
<evidence type="ECO:0000259" key="5">
    <source>
        <dbReference type="Pfam" id="PF13514"/>
    </source>
</evidence>
<dbReference type="Pfam" id="PF13514">
    <property type="entry name" value="AAA_27"/>
    <property type="match status" value="1"/>
</dbReference>
<dbReference type="Pfam" id="PF13558">
    <property type="entry name" value="SbcC_Walker_B"/>
    <property type="match status" value="1"/>
</dbReference>
<comment type="subunit">
    <text evidence="2">Heterodimer of SbcC and SbcD.</text>
</comment>
<dbReference type="EMBL" id="CAJEWE010000010">
    <property type="protein sequence ID" value="CAD2076533.1"/>
    <property type="molecule type" value="Genomic_DNA"/>
</dbReference>
<organism evidence="6 7">
    <name type="scientific">Phocicoccus schoeneichii</name>
    <dbReference type="NCBI Taxonomy" id="1812261"/>
    <lineage>
        <taxon>Bacteria</taxon>
        <taxon>Bacillati</taxon>
        <taxon>Bacillota</taxon>
        <taxon>Bacilli</taxon>
        <taxon>Bacillales</taxon>
        <taxon>Salinicoccaceae</taxon>
        <taxon>Phocicoccus</taxon>
    </lineage>
</organism>
<feature type="domain" description="YhaN AAA" evidence="5">
    <location>
        <begin position="1"/>
        <end position="54"/>
    </location>
</feature>
<comment type="caution">
    <text evidence="6">The sequence shown here is derived from an EMBL/GenBank/DDBJ whole genome shotgun (WGS) entry which is preliminary data.</text>
</comment>
<sequence length="986" mass="114182">MRPISLELQYIGPYENETIDFKDINQTLFLISGKTGSGKSMIFDAITHALFATASTSLRGTESLRSQFAPSTEPSIIIFTFMYRGKTYKVERRLRYFRGTNTTETPPESSIYNEFGELIENGLTKVTSFITELLQLSATQFRQIGLLPQGEFRKFLVASSSDKEEILKALFRTERFNELYLKLKKDHDKDKQQIEMKHALIMNQFSQVLKEEEQSTSFKENLERFHTIQMDARKELQEAEESYQKTLESKDVLSKEIQSIKENNDRVETYFKEKDNLELLLQQKSVIDDKESKLSLSQKVHTIKDAYFNEKEYSNKVKDSKSRVNEMRLVLDEKTSEKKKNDSEFKDLLNKEPEINEYKVRAKHFSKYDTEEYRSIEQDIHNLLVKQESESKSLEIKKEELTGLEVSISKMNVTDEKLRKSEAELFSIKENLFTLQNELEIAKESEQNKREIDDLTETIHSLELEIEELSLTIEKQNQEVQSLNNLNVKSVNEMIAHLEAGKPCVVCQQTVAQIPDTIDFDEVLYSELESKQKSLDSLKIKLGILSEKDLKETRSSKDLETEILKAEKELAQRESQIASEARSLEEKQVLEVRLNELKSEVSAFAHGIDISKREVEFLEKRFSQFKEETNFDDFLHFKDALNIMEADIDTFLKNKKSLEDKRQTLTLELTKLESQLESAEFKLETERNILDENSQKVRVFLSKNSEVSVEDLETLIELDNDALKTEIETYKNKVAQVESLILHIKKDIEVFEVVDLTNKLSEERHLNESINIESKRLGQLESRLKSLDGLYKKIENEIETYKKEEHAFTELVKLVELLGGKQGTPTLSRFVLVYYLERILSQANIRLRKMTNGRYELRRRETYRSDQALHIDVFDYFNNARRSVATLSGGESFQAALALALALSEIIQHESGSIDMDMLLIDEGFGTLDEETLKVAIDTLFDLQKSGKMIGIISHVEELKTMIGNVLYVETLDERSRTKLVTPLSN</sequence>
<dbReference type="Proteomes" id="UP000521032">
    <property type="component" value="Unassembled WGS sequence"/>
</dbReference>
<evidence type="ECO:0000256" key="4">
    <source>
        <dbReference type="SAM" id="Coils"/>
    </source>
</evidence>
<dbReference type="RefSeq" id="WP_186087347.1">
    <property type="nucleotide sequence ID" value="NZ_BMDB01000001.1"/>
</dbReference>
<feature type="coiled-coil region" evidence="4">
    <location>
        <begin position="445"/>
        <end position="493"/>
    </location>
</feature>
<evidence type="ECO:0000313" key="6">
    <source>
        <dbReference type="EMBL" id="CAD2076533.1"/>
    </source>
</evidence>
<dbReference type="PANTHER" id="PTHR32114:SF2">
    <property type="entry name" value="ABC TRANSPORTER ABCH.3"/>
    <property type="match status" value="1"/>
</dbReference>
<dbReference type="PANTHER" id="PTHR32114">
    <property type="entry name" value="ABC TRANSPORTER ABCH.3"/>
    <property type="match status" value="1"/>
</dbReference>
<name>A0A6V7RG78_9BACL</name>
<evidence type="ECO:0000256" key="2">
    <source>
        <dbReference type="ARBA" id="ARBA00011322"/>
    </source>
</evidence>
<evidence type="ECO:0000256" key="1">
    <source>
        <dbReference type="ARBA" id="ARBA00006930"/>
    </source>
</evidence>
<reference evidence="6 7" key="1">
    <citation type="submission" date="2020-07" db="EMBL/GenBank/DDBJ databases">
        <authorList>
            <person name="Criscuolo A."/>
        </authorList>
    </citation>
    <scope>NUCLEOTIDE SEQUENCE [LARGE SCALE GENOMIC DNA]</scope>
    <source>
        <strain evidence="7">CIP 111030</strain>
    </source>
</reference>
<protein>
    <recommendedName>
        <fullName evidence="3">Nuclease SbcCD subunit C</fullName>
    </recommendedName>
</protein>
<dbReference type="GO" id="GO:0016887">
    <property type="term" value="F:ATP hydrolysis activity"/>
    <property type="evidence" value="ECO:0007669"/>
    <property type="project" value="InterPro"/>
</dbReference>